<evidence type="ECO:0000256" key="5">
    <source>
        <dbReference type="ARBA" id="ARBA00023002"/>
    </source>
</evidence>
<comment type="caution">
    <text evidence="7">The sequence shown here is derived from an EMBL/GenBank/DDBJ whole genome shotgun (WGS) entry which is preliminary data.</text>
</comment>
<dbReference type="GO" id="GO:0051698">
    <property type="term" value="F:saccharopine oxidase activity"/>
    <property type="evidence" value="ECO:0007669"/>
    <property type="project" value="TreeGrafter"/>
</dbReference>
<evidence type="ECO:0000256" key="4">
    <source>
        <dbReference type="ARBA" id="ARBA00022827"/>
    </source>
</evidence>
<sequence length="415" mass="45551">MATKKSVLIIGGGTFGLSTAYHLAKAGYQDVTVLDKSPFIPSEDSAGNDVNKIIRAEYEDPWYAELALDAIKQWQQNPLFAPYYRQVGYLLATSLAAPEKAKKTLAKSLASISQHPAWAGQITPLNTREDIRSIAPMFDGPMEWRGYFNRLAGLSHAQDALHATYSACCELGVKFEIGDAVEKLLWDSDRCVGACTASAKTYTADIVVVTLGASVSKLVPAIAPQVTAKAWSVAHVQLTPTEAVKLRGMPVTYARDLGFFFEPDPRTHLLKLCPSGAGITNYNGGSVSLPPTDSSYIPHHDEEAMRTLLRQTLPSLADRPFVHKKMCWVADTRDSDYIIDFVPGTKGLLVVTGDSGHGFKMLPVVGHWVKKVIEDEIQVETRWRWKDSAAGNDDISWRVGELYDLSEGSKFSSKL</sequence>
<evidence type="ECO:0000313" key="8">
    <source>
        <dbReference type="Proteomes" id="UP000554235"/>
    </source>
</evidence>
<gene>
    <name evidence="7" type="ORF">FALBO_15713</name>
</gene>
<comment type="similarity">
    <text evidence="2">Belongs to the MSOX/MTOX family.</text>
</comment>
<reference evidence="7 8" key="1">
    <citation type="submission" date="2020-01" db="EMBL/GenBank/DDBJ databases">
        <title>Identification and distribution of gene clusters putatively required for synthesis of sphingolipid metabolism inhibitors in phylogenetically diverse species of the filamentous fungus Fusarium.</title>
        <authorList>
            <person name="Kim H.-S."/>
            <person name="Busman M."/>
            <person name="Brown D.W."/>
            <person name="Divon H."/>
            <person name="Uhlig S."/>
            <person name="Proctor R.H."/>
        </authorList>
    </citation>
    <scope>NUCLEOTIDE SEQUENCE [LARGE SCALE GENOMIC DNA]</scope>
    <source>
        <strain evidence="7 8">NRRL 20459</strain>
    </source>
</reference>
<proteinExistence type="inferred from homology"/>
<dbReference type="GO" id="GO:0050660">
    <property type="term" value="F:flavin adenine dinucleotide binding"/>
    <property type="evidence" value="ECO:0007669"/>
    <property type="project" value="InterPro"/>
</dbReference>
<dbReference type="InterPro" id="IPR006076">
    <property type="entry name" value="FAD-dep_OxRdtase"/>
</dbReference>
<dbReference type="Gene3D" id="3.30.9.10">
    <property type="entry name" value="D-Amino Acid Oxidase, subunit A, domain 2"/>
    <property type="match status" value="1"/>
</dbReference>
<dbReference type="AlphaFoldDB" id="A0A8H4KSU3"/>
<keyword evidence="8" id="KW-1185">Reference proteome</keyword>
<evidence type="ECO:0000256" key="2">
    <source>
        <dbReference type="ARBA" id="ARBA00010989"/>
    </source>
</evidence>
<dbReference type="Gene3D" id="3.50.50.60">
    <property type="entry name" value="FAD/NAD(P)-binding domain"/>
    <property type="match status" value="1"/>
</dbReference>
<evidence type="ECO:0000256" key="3">
    <source>
        <dbReference type="ARBA" id="ARBA00022630"/>
    </source>
</evidence>
<protein>
    <submittedName>
        <fullName evidence="7">Fad dependent oxidoreductase</fullName>
    </submittedName>
</protein>
<dbReference type="EMBL" id="JAADYS010002766">
    <property type="protein sequence ID" value="KAF4455104.1"/>
    <property type="molecule type" value="Genomic_DNA"/>
</dbReference>
<dbReference type="PANTHER" id="PTHR10961">
    <property type="entry name" value="PEROXISOMAL SARCOSINE OXIDASE"/>
    <property type="match status" value="1"/>
</dbReference>
<keyword evidence="5" id="KW-0560">Oxidoreductase</keyword>
<dbReference type="SUPFAM" id="SSF51905">
    <property type="entry name" value="FAD/NAD(P)-binding domain"/>
    <property type="match status" value="1"/>
</dbReference>
<name>A0A8H4KSU3_9HYPO</name>
<dbReference type="InterPro" id="IPR045170">
    <property type="entry name" value="MTOX"/>
</dbReference>
<evidence type="ECO:0000313" key="7">
    <source>
        <dbReference type="EMBL" id="KAF4455104.1"/>
    </source>
</evidence>
<dbReference type="InterPro" id="IPR036188">
    <property type="entry name" value="FAD/NAD-bd_sf"/>
</dbReference>
<dbReference type="PRINTS" id="PR00420">
    <property type="entry name" value="RNGMNOXGNASE"/>
</dbReference>
<dbReference type="Proteomes" id="UP000554235">
    <property type="component" value="Unassembled WGS sequence"/>
</dbReference>
<feature type="domain" description="FAD dependent oxidoreductase" evidence="6">
    <location>
        <begin position="7"/>
        <end position="369"/>
    </location>
</feature>
<organism evidence="7 8">
    <name type="scientific">Fusarium albosuccineum</name>
    <dbReference type="NCBI Taxonomy" id="1237068"/>
    <lineage>
        <taxon>Eukaryota</taxon>
        <taxon>Fungi</taxon>
        <taxon>Dikarya</taxon>
        <taxon>Ascomycota</taxon>
        <taxon>Pezizomycotina</taxon>
        <taxon>Sordariomycetes</taxon>
        <taxon>Hypocreomycetidae</taxon>
        <taxon>Hypocreales</taxon>
        <taxon>Nectriaceae</taxon>
        <taxon>Fusarium</taxon>
        <taxon>Fusarium decemcellulare species complex</taxon>
    </lineage>
</organism>
<keyword evidence="3" id="KW-0285">Flavoprotein</keyword>
<dbReference type="GO" id="GO:0008115">
    <property type="term" value="F:sarcosine oxidase activity"/>
    <property type="evidence" value="ECO:0007669"/>
    <property type="project" value="TreeGrafter"/>
</dbReference>
<dbReference type="PANTHER" id="PTHR10961:SF26">
    <property type="entry name" value="L-SACCHAROPINE OXIDASE"/>
    <property type="match status" value="1"/>
</dbReference>
<dbReference type="Pfam" id="PF01266">
    <property type="entry name" value="DAO"/>
    <property type="match status" value="1"/>
</dbReference>
<evidence type="ECO:0000256" key="1">
    <source>
        <dbReference type="ARBA" id="ARBA00001974"/>
    </source>
</evidence>
<comment type="cofactor">
    <cofactor evidence="1">
        <name>FAD</name>
        <dbReference type="ChEBI" id="CHEBI:57692"/>
    </cofactor>
</comment>
<evidence type="ECO:0000259" key="6">
    <source>
        <dbReference type="Pfam" id="PF01266"/>
    </source>
</evidence>
<dbReference type="OrthoDB" id="2219495at2759"/>
<accession>A0A8H4KSU3</accession>
<keyword evidence="4" id="KW-0274">FAD</keyword>